<feature type="transmembrane region" description="Helical" evidence="1">
    <location>
        <begin position="111"/>
        <end position="132"/>
    </location>
</feature>
<protein>
    <submittedName>
        <fullName evidence="2">Uncharacterized protein</fullName>
    </submittedName>
</protein>
<organism evidence="2 3">
    <name type="scientific">Sus scrofa</name>
    <name type="common">Pig</name>
    <dbReference type="NCBI Taxonomy" id="9823"/>
    <lineage>
        <taxon>Eukaryota</taxon>
        <taxon>Metazoa</taxon>
        <taxon>Chordata</taxon>
        <taxon>Craniata</taxon>
        <taxon>Vertebrata</taxon>
        <taxon>Euteleostomi</taxon>
        <taxon>Mammalia</taxon>
        <taxon>Eutheria</taxon>
        <taxon>Laurasiatheria</taxon>
        <taxon>Artiodactyla</taxon>
        <taxon>Suina</taxon>
        <taxon>Suidae</taxon>
        <taxon>Sus</taxon>
    </lineage>
</organism>
<proteinExistence type="predicted"/>
<evidence type="ECO:0000313" key="2">
    <source>
        <dbReference type="Ensembl" id="ENSSSCP00070036758.1"/>
    </source>
</evidence>
<keyword evidence="1" id="KW-1133">Transmembrane helix</keyword>
<dbReference type="AlphaFoldDB" id="A0A4X1V7J4"/>
<dbReference type="Proteomes" id="UP000314985">
    <property type="component" value="Chromosome 14"/>
</dbReference>
<feature type="transmembrane region" description="Helical" evidence="1">
    <location>
        <begin position="36"/>
        <end position="58"/>
    </location>
</feature>
<evidence type="ECO:0000256" key="1">
    <source>
        <dbReference type="SAM" id="Phobius"/>
    </source>
</evidence>
<sequence length="176" mass="20310">SKSTGYLFLCIIFNLLHILYFLAFRYFTSIKFIPKYFILFYAILNFLKLSLSDSSLVYSKATDVYILILYPATLRNLFTSSNSFFVKTSWFSIFSIMSSANCDTFTSSLPIWMPFISFSFLNAMTTISNTMLNRSGKNRHHCLVPKFREKISSSFSPLSMMLGVGFVINGLYYMEI</sequence>
<feature type="transmembrane region" description="Helical" evidence="1">
    <location>
        <begin position="153"/>
        <end position="174"/>
    </location>
</feature>
<reference evidence="2 3" key="1">
    <citation type="submission" date="2017-08" db="EMBL/GenBank/DDBJ databases">
        <title>USMARCv1.0.</title>
        <authorList>
            <person name="Hannum G.I."/>
            <person name="Koren S."/>
            <person name="Schroeder S.G."/>
            <person name="Chin S.C."/>
            <person name="Nonneman D.J."/>
            <person name="Becker S.A."/>
            <person name="Rosen B.D."/>
            <person name="Bickhart D.M."/>
            <person name="Putnam N.H."/>
            <person name="Green R.E."/>
            <person name="Tuggle C.K."/>
            <person name="Liu H."/>
            <person name="Rohrer G.A."/>
            <person name="Warr A."/>
            <person name="Hall R."/>
            <person name="Kim K."/>
            <person name="Hume D.A."/>
            <person name="Talbot R."/>
            <person name="Chow W."/>
            <person name="Howe K."/>
            <person name="Schwartz A.S."/>
            <person name="Watson M."/>
            <person name="Archibald A.L."/>
            <person name="Phillippy A.M."/>
            <person name="Smith T.P.L."/>
        </authorList>
    </citation>
    <scope>NUCLEOTIDE SEQUENCE [LARGE SCALE GENOMIC DNA]</scope>
</reference>
<feature type="transmembrane region" description="Helical" evidence="1">
    <location>
        <begin position="6"/>
        <end position="24"/>
    </location>
</feature>
<reference evidence="2" key="2">
    <citation type="submission" date="2025-08" db="UniProtKB">
        <authorList>
            <consortium name="Ensembl"/>
        </authorList>
    </citation>
    <scope>IDENTIFICATION</scope>
</reference>
<dbReference type="Ensembl" id="ENSSSCT00070043662.1">
    <property type="protein sequence ID" value="ENSSSCP00070036758.1"/>
    <property type="gene ID" value="ENSSSCG00070021965.1"/>
</dbReference>
<keyword evidence="1" id="KW-0472">Membrane</keyword>
<name>A0A4X1V7J4_PIG</name>
<keyword evidence="1" id="KW-0812">Transmembrane</keyword>
<evidence type="ECO:0000313" key="3">
    <source>
        <dbReference type="Proteomes" id="UP000314985"/>
    </source>
</evidence>
<accession>A0A4X1V7J4</accession>